<comment type="catalytic activity">
    <reaction evidence="4">
        <text>a quinone + NADH + 5 H(+)(in) = a quinol + NAD(+) + 4 H(+)(out)</text>
        <dbReference type="Rhea" id="RHEA:57888"/>
        <dbReference type="ChEBI" id="CHEBI:15378"/>
        <dbReference type="ChEBI" id="CHEBI:24646"/>
        <dbReference type="ChEBI" id="CHEBI:57540"/>
        <dbReference type="ChEBI" id="CHEBI:57945"/>
        <dbReference type="ChEBI" id="CHEBI:132124"/>
    </reaction>
</comment>
<keyword evidence="3" id="KW-1278">Translocase</keyword>
<evidence type="ECO:0000256" key="1">
    <source>
        <dbReference type="ARBA" id="ARBA00007569"/>
    </source>
</evidence>
<proteinExistence type="inferred from homology"/>
<dbReference type="PANTHER" id="PTHR10884:SF14">
    <property type="entry name" value="NADH DEHYDROGENASE [UBIQUINONE] IRON-SULFUR PROTEIN 3, MITOCHONDRIAL"/>
    <property type="match status" value="1"/>
</dbReference>
<dbReference type="RefSeq" id="WP_303702010.1">
    <property type="nucleotide sequence ID" value="NZ_VSIV01000346.1"/>
</dbReference>
<dbReference type="Pfam" id="PF00329">
    <property type="entry name" value="Complex1_30kDa"/>
    <property type="match status" value="1"/>
</dbReference>
<keyword evidence="4" id="KW-0874">Quinone</keyword>
<dbReference type="PANTHER" id="PTHR10884">
    <property type="entry name" value="NADH DEHYDROGENASE UBIQUINONE IRON-SULFUR PROTEIN 3"/>
    <property type="match status" value="1"/>
</dbReference>
<feature type="domain" description="NADH:ubiquinone oxidoreductase 30kDa subunit" evidence="5">
    <location>
        <begin position="33"/>
        <end position="147"/>
    </location>
</feature>
<comment type="caution">
    <text evidence="6">The sequence shown here is derived from an EMBL/GenBank/DDBJ whole genome shotgun (WGS) entry which is preliminary data.</text>
</comment>
<protein>
    <recommendedName>
        <fullName evidence="4">NADH-quinone oxidoreductase</fullName>
        <ecNumber evidence="4">7.1.1.-</ecNumber>
    </recommendedName>
</protein>
<dbReference type="GO" id="GO:0008137">
    <property type="term" value="F:NADH dehydrogenase (ubiquinone) activity"/>
    <property type="evidence" value="ECO:0007669"/>
    <property type="project" value="InterPro"/>
</dbReference>
<evidence type="ECO:0000259" key="5">
    <source>
        <dbReference type="Pfam" id="PF00329"/>
    </source>
</evidence>
<sequence>MNFEDIKNKVGAEFPEDVTFSEKHGCRFLDTKPYVCKKVLSFLKNECDFEYLVDVVTAHWPKRKEKFDVIYNLFSIKNKIRVFVRIKIESDAVETVTDLWKSALFLEREQYDLVGVRFEGHPDLRRILMPEYFKGNPLKKDYPLKGRKWFNETDEQQLGISFSK</sequence>
<dbReference type="SUPFAM" id="SSF143243">
    <property type="entry name" value="Nqo5-like"/>
    <property type="match status" value="1"/>
</dbReference>
<evidence type="ECO:0000256" key="4">
    <source>
        <dbReference type="RuleBase" id="RU003582"/>
    </source>
</evidence>
<comment type="function">
    <text evidence="4">NDH-1 shuttles electrons from NADH, via FMN and iron-sulfur (Fe-S) centers, to quinones in the respiratory chain.</text>
</comment>
<keyword evidence="3" id="KW-0520">NAD</keyword>
<keyword evidence="2 3" id="KW-0813">Transport</keyword>
<dbReference type="AlphaFoldDB" id="A0A5D0MMJ6"/>
<gene>
    <name evidence="6" type="ORF">FXF49_11305</name>
</gene>
<name>A0A5D0MMJ6_FLESI</name>
<accession>A0A5D0MMJ6</accession>
<dbReference type="InterPro" id="IPR001268">
    <property type="entry name" value="NADH_UbQ_OxRdtase_30kDa_su"/>
</dbReference>
<dbReference type="InterPro" id="IPR037232">
    <property type="entry name" value="NADH_quin_OxRdtase_su_C/D-like"/>
</dbReference>
<dbReference type="InterPro" id="IPR020396">
    <property type="entry name" value="NADH_UbQ_OxRdtase_CS"/>
</dbReference>
<comment type="similarity">
    <text evidence="1 3">Belongs to the complex I 30 kDa subunit family.</text>
</comment>
<dbReference type="GO" id="GO:0016651">
    <property type="term" value="F:oxidoreductase activity, acting on NAD(P)H"/>
    <property type="evidence" value="ECO:0007669"/>
    <property type="project" value="InterPro"/>
</dbReference>
<reference evidence="6 7" key="1">
    <citation type="submission" date="2019-08" db="EMBL/GenBank/DDBJ databases">
        <title>Genomic characterization of a novel candidate phylum (ARYD3) from a high temperature, high salinity tertiary oil reservoir in north central Oklahoma, USA.</title>
        <authorList>
            <person name="Youssef N.H."/>
            <person name="Yadav A."/>
            <person name="Elshahed M.S."/>
        </authorList>
    </citation>
    <scope>NUCLEOTIDE SEQUENCE [LARGE SCALE GENOMIC DNA]</scope>
    <source>
        <strain evidence="6">ARYD1</strain>
    </source>
</reference>
<evidence type="ECO:0000256" key="2">
    <source>
        <dbReference type="ARBA" id="ARBA00022448"/>
    </source>
</evidence>
<dbReference type="Gene3D" id="3.30.460.80">
    <property type="entry name" value="NADH:ubiquinone oxidoreductase, 30kDa subunit"/>
    <property type="match status" value="1"/>
</dbReference>
<dbReference type="GO" id="GO:0048038">
    <property type="term" value="F:quinone binding"/>
    <property type="evidence" value="ECO:0007669"/>
    <property type="project" value="UniProtKB-KW"/>
</dbReference>
<dbReference type="Proteomes" id="UP000323337">
    <property type="component" value="Unassembled WGS sequence"/>
</dbReference>
<evidence type="ECO:0000313" key="7">
    <source>
        <dbReference type="Proteomes" id="UP000323337"/>
    </source>
</evidence>
<evidence type="ECO:0000313" key="6">
    <source>
        <dbReference type="EMBL" id="TYB32478.1"/>
    </source>
</evidence>
<dbReference type="PROSITE" id="PS00542">
    <property type="entry name" value="COMPLEX1_30K"/>
    <property type="match status" value="1"/>
</dbReference>
<organism evidence="6 7">
    <name type="scientific">Flexistipes sinusarabici</name>
    <dbReference type="NCBI Taxonomy" id="2352"/>
    <lineage>
        <taxon>Bacteria</taxon>
        <taxon>Pseudomonadati</taxon>
        <taxon>Deferribacterota</taxon>
        <taxon>Deferribacteres</taxon>
        <taxon>Deferribacterales</taxon>
        <taxon>Flexistipitaceae</taxon>
        <taxon>Flexistipes</taxon>
    </lineage>
</organism>
<evidence type="ECO:0000256" key="3">
    <source>
        <dbReference type="RuleBase" id="RU003456"/>
    </source>
</evidence>
<dbReference type="EMBL" id="VSIV01000346">
    <property type="protein sequence ID" value="TYB32478.1"/>
    <property type="molecule type" value="Genomic_DNA"/>
</dbReference>
<dbReference type="EC" id="7.1.1.-" evidence="4"/>